<keyword evidence="1" id="KW-0479">Metal-binding</keyword>
<dbReference type="Proteomes" id="UP001642484">
    <property type="component" value="Unassembled WGS sequence"/>
</dbReference>
<gene>
    <name evidence="3" type="ORF">CCMP2556_LOCUS36701</name>
</gene>
<proteinExistence type="predicted"/>
<dbReference type="EMBL" id="CAXAMN010023017">
    <property type="protein sequence ID" value="CAK9074503.1"/>
    <property type="molecule type" value="Genomic_DNA"/>
</dbReference>
<evidence type="ECO:0000259" key="2">
    <source>
        <dbReference type="PROSITE" id="PS50089"/>
    </source>
</evidence>
<dbReference type="InterPro" id="IPR001841">
    <property type="entry name" value="Znf_RING"/>
</dbReference>
<keyword evidence="1" id="KW-0862">Zinc</keyword>
<evidence type="ECO:0000313" key="3">
    <source>
        <dbReference type="EMBL" id="CAK9074503.1"/>
    </source>
</evidence>
<accession>A0ABP0PER2</accession>
<sequence length="215" mass="24879">MMECAICYEQCEPLSMPCCGKEGATVAYCRPCLEVICQLGGGVGRCPTCRQCLRMDACRQCLRRRWTHPRMCQGHVFTLKGSQDDGVPSITENRGQCQMCRQMHILVDQGMCEACNLGRRYVFRYECQRCHRLQRIPHPMWRYQATPTDFSSSTWACHQGCGDYTTWRLAPEDVGQVPDMECPESWGRREEWLEQVRRLRHSGQRPETSPRCVVS</sequence>
<evidence type="ECO:0000313" key="4">
    <source>
        <dbReference type="Proteomes" id="UP001642484"/>
    </source>
</evidence>
<name>A0ABP0PER2_9DINO</name>
<keyword evidence="4" id="KW-1185">Reference proteome</keyword>
<evidence type="ECO:0000256" key="1">
    <source>
        <dbReference type="PROSITE-ProRule" id="PRU00175"/>
    </source>
</evidence>
<organism evidence="3 4">
    <name type="scientific">Durusdinium trenchii</name>
    <dbReference type="NCBI Taxonomy" id="1381693"/>
    <lineage>
        <taxon>Eukaryota</taxon>
        <taxon>Sar</taxon>
        <taxon>Alveolata</taxon>
        <taxon>Dinophyceae</taxon>
        <taxon>Suessiales</taxon>
        <taxon>Symbiodiniaceae</taxon>
        <taxon>Durusdinium</taxon>
    </lineage>
</organism>
<dbReference type="PROSITE" id="PS50089">
    <property type="entry name" value="ZF_RING_2"/>
    <property type="match status" value="1"/>
</dbReference>
<reference evidence="3 4" key="1">
    <citation type="submission" date="2024-02" db="EMBL/GenBank/DDBJ databases">
        <authorList>
            <person name="Chen Y."/>
            <person name="Shah S."/>
            <person name="Dougan E. K."/>
            <person name="Thang M."/>
            <person name="Chan C."/>
        </authorList>
    </citation>
    <scope>NUCLEOTIDE SEQUENCE [LARGE SCALE GENOMIC DNA]</scope>
</reference>
<comment type="caution">
    <text evidence="3">The sequence shown here is derived from an EMBL/GenBank/DDBJ whole genome shotgun (WGS) entry which is preliminary data.</text>
</comment>
<protein>
    <recommendedName>
        <fullName evidence="2">RING-type domain-containing protein</fullName>
    </recommendedName>
</protein>
<keyword evidence="1" id="KW-0863">Zinc-finger</keyword>
<feature type="domain" description="RING-type" evidence="2">
    <location>
        <begin position="4"/>
        <end position="50"/>
    </location>
</feature>